<accession>A0AA48RDZ3</accession>
<keyword evidence="1" id="KW-0175">Coiled coil</keyword>
<sequence length="266" mass="31170">MSKWRIMPYVIVRRAGFPINWLESLRFTETLACVKNVLEIEKRLDEQRLAIVRLIEHLVVREKNGQDRRHLLSTMSKIRKGLAKRKTLQCPAIPVEEEGYDQLGREVAAWNDLLQQAAEQQRAGRECAESEMKEKRARLRQLLHSPRLREALWSMNPRFDEAVTRYLENPRGERTSDDKRFERRLITYLQRLCAKNETNSFFGPIDYAKPNPEQQAPVVYEWAVPFVRERRVFCSYWAAETLLEKICSEPGATPFYGRGVTRCTAA</sequence>
<evidence type="ECO:0000313" key="3">
    <source>
        <dbReference type="Proteomes" id="UP001189619"/>
    </source>
</evidence>
<feature type="coiled-coil region" evidence="1">
    <location>
        <begin position="100"/>
        <end position="145"/>
    </location>
</feature>
<proteinExistence type="predicted"/>
<dbReference type="Proteomes" id="UP001189619">
    <property type="component" value="Chromosome"/>
</dbReference>
<name>A0AA48RDZ3_9BACL</name>
<keyword evidence="3" id="KW-1185">Reference proteome</keyword>
<dbReference type="KEGG" id="bayd:BSPP4475_08550"/>
<evidence type="ECO:0000256" key="1">
    <source>
        <dbReference type="SAM" id="Coils"/>
    </source>
</evidence>
<protein>
    <submittedName>
        <fullName evidence="2">Uncharacterized protein</fullName>
    </submittedName>
</protein>
<gene>
    <name evidence="2" type="ORF">BSPP4475_08550</name>
</gene>
<reference evidence="2" key="1">
    <citation type="submission" date="2023-07" db="EMBL/GenBank/DDBJ databases">
        <authorList>
            <person name="Ivanov I."/>
            <person name="Teneva D."/>
            <person name="Stoikov I."/>
        </authorList>
    </citation>
    <scope>NUCLEOTIDE SEQUENCE</scope>
    <source>
        <strain evidence="2">4475</strain>
    </source>
</reference>
<evidence type="ECO:0000313" key="2">
    <source>
        <dbReference type="EMBL" id="CAJ1002363.1"/>
    </source>
</evidence>
<organism evidence="2 3">
    <name type="scientific">Brevibacillus aydinogluensis</name>
    <dbReference type="NCBI Taxonomy" id="927786"/>
    <lineage>
        <taxon>Bacteria</taxon>
        <taxon>Bacillati</taxon>
        <taxon>Bacillota</taxon>
        <taxon>Bacilli</taxon>
        <taxon>Bacillales</taxon>
        <taxon>Paenibacillaceae</taxon>
        <taxon>Brevibacillus</taxon>
    </lineage>
</organism>
<dbReference type="EMBL" id="OY569118">
    <property type="protein sequence ID" value="CAJ1002363.1"/>
    <property type="molecule type" value="Genomic_DNA"/>
</dbReference>
<dbReference type="RefSeq" id="WP_304415417.1">
    <property type="nucleotide sequence ID" value="NZ_OY569118.1"/>
</dbReference>
<dbReference type="AlphaFoldDB" id="A0AA48RDZ3"/>